<reference evidence="2" key="1">
    <citation type="submission" date="2021-01" db="EMBL/GenBank/DDBJ databases">
        <title>Whole genome shotgun sequence of Actinoplanes rishiriensis NBRC 108556.</title>
        <authorList>
            <person name="Komaki H."/>
            <person name="Tamura T."/>
        </authorList>
    </citation>
    <scope>NUCLEOTIDE SEQUENCE</scope>
    <source>
        <strain evidence="2">NBRC 108556</strain>
    </source>
</reference>
<organism evidence="2 3">
    <name type="scientific">Paractinoplanes rishiriensis</name>
    <dbReference type="NCBI Taxonomy" id="1050105"/>
    <lineage>
        <taxon>Bacteria</taxon>
        <taxon>Bacillati</taxon>
        <taxon>Actinomycetota</taxon>
        <taxon>Actinomycetes</taxon>
        <taxon>Micromonosporales</taxon>
        <taxon>Micromonosporaceae</taxon>
        <taxon>Paractinoplanes</taxon>
    </lineage>
</organism>
<evidence type="ECO:0000313" key="3">
    <source>
        <dbReference type="Proteomes" id="UP000636960"/>
    </source>
</evidence>
<gene>
    <name evidence="2" type="ORF">Ari01nite_94870</name>
</gene>
<feature type="region of interest" description="Disordered" evidence="1">
    <location>
        <begin position="21"/>
        <end position="99"/>
    </location>
</feature>
<comment type="caution">
    <text evidence="2">The sequence shown here is derived from an EMBL/GenBank/DDBJ whole genome shotgun (WGS) entry which is preliminary data.</text>
</comment>
<name>A0A919N2U9_9ACTN</name>
<dbReference type="Proteomes" id="UP000636960">
    <property type="component" value="Unassembled WGS sequence"/>
</dbReference>
<protein>
    <submittedName>
        <fullName evidence="2">Uncharacterized protein</fullName>
    </submittedName>
</protein>
<evidence type="ECO:0000313" key="2">
    <source>
        <dbReference type="EMBL" id="GIF02023.1"/>
    </source>
</evidence>
<accession>A0A919N2U9</accession>
<dbReference type="AlphaFoldDB" id="A0A919N2U9"/>
<feature type="compositionally biased region" description="Low complexity" evidence="1">
    <location>
        <begin position="78"/>
        <end position="97"/>
    </location>
</feature>
<keyword evidence="3" id="KW-1185">Reference proteome</keyword>
<evidence type="ECO:0000256" key="1">
    <source>
        <dbReference type="SAM" id="MobiDB-lite"/>
    </source>
</evidence>
<proteinExistence type="predicted"/>
<sequence length="153" mass="15722">MARETFAAKSRFTIAGTRTLPTAMAQPITRVPNHKPQCPVYERSTPPAARTSSAASTARSEPSRPANRCTWGEISANASSGSAPSRPWAASPSPSSALIWGSTGPTAVIAGRRQSATRKIAAAGMSLPIGKLTCVEASPVPNGRRPGGTPAVS</sequence>
<feature type="compositionally biased region" description="Low complexity" evidence="1">
    <location>
        <begin position="43"/>
        <end position="66"/>
    </location>
</feature>
<dbReference type="EMBL" id="BOMV01000117">
    <property type="protein sequence ID" value="GIF02023.1"/>
    <property type="molecule type" value="Genomic_DNA"/>
</dbReference>